<evidence type="ECO:0000313" key="4">
    <source>
        <dbReference type="Proteomes" id="UP001523262"/>
    </source>
</evidence>
<dbReference type="PANTHER" id="PTHR43353:SF5">
    <property type="entry name" value="SUCCINATE-SEMIALDEHYDE DEHYDROGENASE, MITOCHONDRIAL"/>
    <property type="match status" value="1"/>
</dbReference>
<keyword evidence="1" id="KW-0560">Oxidoreductase</keyword>
<reference evidence="3 4" key="1">
    <citation type="submission" date="2022-06" db="EMBL/GenBank/DDBJ databases">
        <authorList>
            <person name="Jeon C.O."/>
        </authorList>
    </citation>
    <scope>NUCLEOTIDE SEQUENCE [LARGE SCALE GENOMIC DNA]</scope>
    <source>
        <strain evidence="3 4">KCTC 13943</strain>
    </source>
</reference>
<dbReference type="Pfam" id="PF00171">
    <property type="entry name" value="Aldedh"/>
    <property type="match status" value="1"/>
</dbReference>
<proteinExistence type="predicted"/>
<dbReference type="SUPFAM" id="SSF53720">
    <property type="entry name" value="ALDH-like"/>
    <property type="match status" value="1"/>
</dbReference>
<dbReference type="PANTHER" id="PTHR43353">
    <property type="entry name" value="SUCCINATE-SEMIALDEHYDE DEHYDROGENASE, MITOCHONDRIAL"/>
    <property type="match status" value="1"/>
</dbReference>
<organism evidence="3 4">
    <name type="scientific">Neobacillus pocheonensis</name>
    <dbReference type="NCBI Taxonomy" id="363869"/>
    <lineage>
        <taxon>Bacteria</taxon>
        <taxon>Bacillati</taxon>
        <taxon>Bacillota</taxon>
        <taxon>Bacilli</taxon>
        <taxon>Bacillales</taxon>
        <taxon>Bacillaceae</taxon>
        <taxon>Neobacillus</taxon>
    </lineage>
</organism>
<feature type="domain" description="Aldehyde dehydrogenase" evidence="2">
    <location>
        <begin position="2"/>
        <end position="57"/>
    </location>
</feature>
<name>A0ABT0WGI6_9BACI</name>
<protein>
    <submittedName>
        <fullName evidence="3">Aldehyde dehydrogenase family protein</fullName>
    </submittedName>
</protein>
<dbReference type="InterPro" id="IPR050740">
    <property type="entry name" value="Aldehyde_DH_Superfamily"/>
</dbReference>
<dbReference type="EMBL" id="JAMQCR010000002">
    <property type="protein sequence ID" value="MCM2535416.1"/>
    <property type="molecule type" value="Genomic_DNA"/>
</dbReference>
<sequence>MYGRRSRRLFGETVPAGFPDRNVRMVREPLGVVACITPWNFPVALASYKIFSALIAGILSYGSQLQR</sequence>
<evidence type="ECO:0000259" key="2">
    <source>
        <dbReference type="Pfam" id="PF00171"/>
    </source>
</evidence>
<dbReference type="InterPro" id="IPR015590">
    <property type="entry name" value="Aldehyde_DH_dom"/>
</dbReference>
<accession>A0ABT0WGI6</accession>
<dbReference type="InterPro" id="IPR016162">
    <property type="entry name" value="Ald_DH_N"/>
</dbReference>
<dbReference type="Gene3D" id="3.40.605.10">
    <property type="entry name" value="Aldehyde Dehydrogenase, Chain A, domain 1"/>
    <property type="match status" value="1"/>
</dbReference>
<evidence type="ECO:0000313" key="3">
    <source>
        <dbReference type="EMBL" id="MCM2535416.1"/>
    </source>
</evidence>
<dbReference type="InterPro" id="IPR016161">
    <property type="entry name" value="Ald_DH/histidinol_DH"/>
</dbReference>
<comment type="caution">
    <text evidence="3">The sequence shown here is derived from an EMBL/GenBank/DDBJ whole genome shotgun (WGS) entry which is preliminary data.</text>
</comment>
<keyword evidence="4" id="KW-1185">Reference proteome</keyword>
<dbReference type="Proteomes" id="UP001523262">
    <property type="component" value="Unassembled WGS sequence"/>
</dbReference>
<evidence type="ECO:0000256" key="1">
    <source>
        <dbReference type="ARBA" id="ARBA00023002"/>
    </source>
</evidence>
<gene>
    <name evidence="3" type="ORF">NDK43_27575</name>
</gene>